<reference evidence="2" key="1">
    <citation type="submission" date="2014-09" db="EMBL/GenBank/DDBJ databases">
        <authorList>
            <person name="Magalhaes I.L.F."/>
            <person name="Oliveira U."/>
            <person name="Santos F.R."/>
            <person name="Vidigal T.H.D.A."/>
            <person name="Brescovit A.D."/>
            <person name="Santos A.J."/>
        </authorList>
    </citation>
    <scope>NUCLEOTIDE SEQUENCE</scope>
    <source>
        <tissue evidence="2">Shoot tissue taken approximately 20 cm above the soil surface</tissue>
    </source>
</reference>
<reference evidence="2" key="2">
    <citation type="journal article" date="2015" name="Data Brief">
        <title>Shoot transcriptome of the giant reed, Arundo donax.</title>
        <authorList>
            <person name="Barrero R.A."/>
            <person name="Guerrero F.D."/>
            <person name="Moolhuijzen P."/>
            <person name="Goolsby J.A."/>
            <person name="Tidwell J."/>
            <person name="Bellgard S.E."/>
            <person name="Bellgard M.I."/>
        </authorList>
    </citation>
    <scope>NUCLEOTIDE SEQUENCE</scope>
    <source>
        <tissue evidence="2">Shoot tissue taken approximately 20 cm above the soil surface</tissue>
    </source>
</reference>
<keyword evidence="1" id="KW-0472">Membrane</keyword>
<proteinExistence type="predicted"/>
<keyword evidence="1" id="KW-0812">Transmembrane</keyword>
<organism evidence="2">
    <name type="scientific">Arundo donax</name>
    <name type="common">Giant reed</name>
    <name type="synonym">Donax arundinaceus</name>
    <dbReference type="NCBI Taxonomy" id="35708"/>
    <lineage>
        <taxon>Eukaryota</taxon>
        <taxon>Viridiplantae</taxon>
        <taxon>Streptophyta</taxon>
        <taxon>Embryophyta</taxon>
        <taxon>Tracheophyta</taxon>
        <taxon>Spermatophyta</taxon>
        <taxon>Magnoliopsida</taxon>
        <taxon>Liliopsida</taxon>
        <taxon>Poales</taxon>
        <taxon>Poaceae</taxon>
        <taxon>PACMAD clade</taxon>
        <taxon>Arundinoideae</taxon>
        <taxon>Arundineae</taxon>
        <taxon>Arundo</taxon>
    </lineage>
</organism>
<feature type="transmembrane region" description="Helical" evidence="1">
    <location>
        <begin position="6"/>
        <end position="23"/>
    </location>
</feature>
<accession>A0A0A8Z1M2</accession>
<dbReference type="AlphaFoldDB" id="A0A0A8Z1M2"/>
<evidence type="ECO:0000256" key="1">
    <source>
        <dbReference type="SAM" id="Phobius"/>
    </source>
</evidence>
<dbReference type="EMBL" id="GBRH01264581">
    <property type="protein sequence ID" value="JAD33314.1"/>
    <property type="molecule type" value="Transcribed_RNA"/>
</dbReference>
<sequence length="43" mass="5030">MITMLILYYCHFSFIALSIQFSSRSMMCFLPNEIAIHVGLHHL</sequence>
<protein>
    <submittedName>
        <fullName evidence="2">Uncharacterized protein</fullName>
    </submittedName>
</protein>
<evidence type="ECO:0000313" key="2">
    <source>
        <dbReference type="EMBL" id="JAD33314.1"/>
    </source>
</evidence>
<keyword evidence="1" id="KW-1133">Transmembrane helix</keyword>
<name>A0A0A8Z1M2_ARUDO</name>